<dbReference type="RefSeq" id="WP_147169151.1">
    <property type="nucleotide sequence ID" value="NZ_VOOR01000058.1"/>
</dbReference>
<accession>A0A5C6RJC6</accession>
<dbReference type="AlphaFoldDB" id="A0A5C6RJC6"/>
<protein>
    <recommendedName>
        <fullName evidence="3">Tetratricopeptide repeat protein</fullName>
    </recommendedName>
</protein>
<comment type="caution">
    <text evidence="1">The sequence shown here is derived from an EMBL/GenBank/DDBJ whole genome shotgun (WGS) entry which is preliminary data.</text>
</comment>
<organism evidence="1 2">
    <name type="scientific">Phaeodactylibacter luteus</name>
    <dbReference type="NCBI Taxonomy" id="1564516"/>
    <lineage>
        <taxon>Bacteria</taxon>
        <taxon>Pseudomonadati</taxon>
        <taxon>Bacteroidota</taxon>
        <taxon>Saprospiria</taxon>
        <taxon>Saprospirales</taxon>
        <taxon>Haliscomenobacteraceae</taxon>
        <taxon>Phaeodactylibacter</taxon>
    </lineage>
</organism>
<evidence type="ECO:0008006" key="3">
    <source>
        <dbReference type="Google" id="ProtNLM"/>
    </source>
</evidence>
<dbReference type="OrthoDB" id="9819307at2"/>
<dbReference type="EMBL" id="VOOR01000058">
    <property type="protein sequence ID" value="TXB61462.1"/>
    <property type="molecule type" value="Genomic_DNA"/>
</dbReference>
<dbReference type="Proteomes" id="UP000321580">
    <property type="component" value="Unassembled WGS sequence"/>
</dbReference>
<keyword evidence="2" id="KW-1185">Reference proteome</keyword>
<evidence type="ECO:0000313" key="1">
    <source>
        <dbReference type="EMBL" id="TXB61462.1"/>
    </source>
</evidence>
<gene>
    <name evidence="1" type="ORF">FRY97_18975</name>
</gene>
<evidence type="ECO:0000313" key="2">
    <source>
        <dbReference type="Proteomes" id="UP000321580"/>
    </source>
</evidence>
<proteinExistence type="predicted"/>
<sequence length="474" mass="55438">MPRDLTNSKLALALRSFSPADWRKFEAFIVSPYFNTNADVIAFFQALACFQPMFEATKEEVFNRAFPGTKFDARRTGHLMNYVLKLAEQFLAVNRLQQDPFLERRLQLLEYSERKLSKPYHFLLKKARKALSDAPLSVQQLHEAYQLAEIEMIHFSNQKVRRFDPSMQAVYDELNTYYYAQLLKYACGLLSWQLVVSGDFQLSATTRQVIESITGEAGQPPLIRIYLSIYHTMSSSEEENGRHFKDLLGFLAHHQDEVAAEEMQEIYLYAINFCARKVRMGEKGYAELVLQLYEEGINRKYLLTNGYLSHWTYTNVVKLGLMQERFNWTQAFIHKYKEHLPPRFHDDAFFFNLAELEFSRRQYDKVLHALQQVSFSDPYYNLGSRMILIKTFYELEETESMLSALASFTIFLKRDKGLSNAYQQTCLNFCKLLSQILRTGANRKASELLQQVQTVQPLAERNWLLKTLQEQLSL</sequence>
<reference evidence="1 2" key="1">
    <citation type="submission" date="2019-08" db="EMBL/GenBank/DDBJ databases">
        <title>Genome of Phaeodactylibacter luteus.</title>
        <authorList>
            <person name="Bowman J.P."/>
        </authorList>
    </citation>
    <scope>NUCLEOTIDE SEQUENCE [LARGE SCALE GENOMIC DNA]</scope>
    <source>
        <strain evidence="1 2">KCTC 42180</strain>
    </source>
</reference>
<name>A0A5C6RJC6_9BACT</name>